<dbReference type="Proteomes" id="UP000289738">
    <property type="component" value="Chromosome B06"/>
</dbReference>
<organism evidence="2 3">
    <name type="scientific">Arachis hypogaea</name>
    <name type="common">Peanut</name>
    <dbReference type="NCBI Taxonomy" id="3818"/>
    <lineage>
        <taxon>Eukaryota</taxon>
        <taxon>Viridiplantae</taxon>
        <taxon>Streptophyta</taxon>
        <taxon>Embryophyta</taxon>
        <taxon>Tracheophyta</taxon>
        <taxon>Spermatophyta</taxon>
        <taxon>Magnoliopsida</taxon>
        <taxon>eudicotyledons</taxon>
        <taxon>Gunneridae</taxon>
        <taxon>Pentapetalae</taxon>
        <taxon>rosids</taxon>
        <taxon>fabids</taxon>
        <taxon>Fabales</taxon>
        <taxon>Fabaceae</taxon>
        <taxon>Papilionoideae</taxon>
        <taxon>50 kb inversion clade</taxon>
        <taxon>dalbergioids sensu lato</taxon>
        <taxon>Dalbergieae</taxon>
        <taxon>Pterocarpus clade</taxon>
        <taxon>Arachis</taxon>
    </lineage>
</organism>
<dbReference type="PANTHER" id="PTHR46033:SF8">
    <property type="entry name" value="PROTEIN MAINTENANCE OF MERISTEMS-LIKE"/>
    <property type="match status" value="1"/>
</dbReference>
<keyword evidence="3" id="KW-1185">Reference proteome</keyword>
<protein>
    <recommendedName>
        <fullName evidence="1">Aminotransferase-like plant mobile domain-containing protein</fullName>
    </recommendedName>
</protein>
<gene>
    <name evidence="2" type="ORF">Ahy_B06g083500</name>
</gene>
<dbReference type="InterPro" id="IPR019557">
    <property type="entry name" value="AminoTfrase-like_pln_mobile"/>
</dbReference>
<reference evidence="2 3" key="1">
    <citation type="submission" date="2019-01" db="EMBL/GenBank/DDBJ databases">
        <title>Sequencing of cultivated peanut Arachis hypogaea provides insights into genome evolution and oil improvement.</title>
        <authorList>
            <person name="Chen X."/>
        </authorList>
    </citation>
    <scope>NUCLEOTIDE SEQUENCE [LARGE SCALE GENOMIC DNA]</scope>
    <source>
        <strain evidence="3">cv. Fuhuasheng</strain>
        <tissue evidence="2">Leaves</tissue>
    </source>
</reference>
<dbReference type="PANTHER" id="PTHR46033">
    <property type="entry name" value="PROTEIN MAIN-LIKE 2"/>
    <property type="match status" value="1"/>
</dbReference>
<evidence type="ECO:0000313" key="2">
    <source>
        <dbReference type="EMBL" id="RYR04000.1"/>
    </source>
</evidence>
<feature type="domain" description="Aminotransferase-like plant mobile" evidence="1">
    <location>
        <begin position="7"/>
        <end position="241"/>
    </location>
</feature>
<accession>A0A444YPX1</accession>
<dbReference type="AlphaFoldDB" id="A0A444YPX1"/>
<dbReference type="EMBL" id="SDMP01000016">
    <property type="protein sequence ID" value="RYR04000.1"/>
    <property type="molecule type" value="Genomic_DNA"/>
</dbReference>
<name>A0A444YPX1_ARAHY</name>
<proteinExistence type="predicted"/>
<comment type="caution">
    <text evidence="2">The sequence shown here is derived from an EMBL/GenBank/DDBJ whole genome shotgun (WGS) entry which is preliminary data.</text>
</comment>
<evidence type="ECO:0000313" key="3">
    <source>
        <dbReference type="Proteomes" id="UP000289738"/>
    </source>
</evidence>
<dbReference type="InterPro" id="IPR044824">
    <property type="entry name" value="MAIN-like"/>
</dbReference>
<sequence length="241" mass="27960">MLHIFILSIDGEVVAGWIDSNQDFLFNHSMAIFGSKPVMSSSSKSYIKLSWVRHIRDTQPLDTWDSVQLYVRCHILCLLGTTLFTDKSTSCAHARYLPLLQNFEQIGTYSWGSATLAHLYRSLCRALRYDCKEMDGPLDLLFVWELEQIPFLAPIPRHQLAPAKISVARRWSNRPRYNAWTSRKAASVRHDIDYMKEFMFRPYLGIIIPAELHHHLDVCDTVGPLVLFECVEWHPVDRVIR</sequence>
<dbReference type="STRING" id="3818.A0A444YPX1"/>
<evidence type="ECO:0000259" key="1">
    <source>
        <dbReference type="Pfam" id="PF10536"/>
    </source>
</evidence>
<dbReference type="Pfam" id="PF10536">
    <property type="entry name" value="PMD"/>
    <property type="match status" value="1"/>
</dbReference>
<dbReference type="GO" id="GO:0010073">
    <property type="term" value="P:meristem maintenance"/>
    <property type="evidence" value="ECO:0007669"/>
    <property type="project" value="InterPro"/>
</dbReference>